<keyword evidence="3 9" id="KW-0109">Calcium transport</keyword>
<feature type="transmembrane region" description="Helical" evidence="9">
    <location>
        <begin position="158"/>
        <end position="177"/>
    </location>
</feature>
<evidence type="ECO:0000313" key="13">
    <source>
        <dbReference type="Proteomes" id="UP001321580"/>
    </source>
</evidence>
<proteinExistence type="inferred from homology"/>
<keyword evidence="5 9" id="KW-0106">Calcium</keyword>
<feature type="transmembrane region" description="Helical" evidence="9">
    <location>
        <begin position="342"/>
        <end position="362"/>
    </location>
</feature>
<feature type="transmembrane region" description="Helical" evidence="9">
    <location>
        <begin position="250"/>
        <end position="272"/>
    </location>
</feature>
<protein>
    <recommendedName>
        <fullName evidence="9">Ca(2+)/H(+) antiporter</fullName>
    </recommendedName>
</protein>
<comment type="function">
    <text evidence="9">Ca(+)/H(+) antiporter that extrudes calcium in exchange for external protons.</text>
</comment>
<evidence type="ECO:0000256" key="6">
    <source>
        <dbReference type="ARBA" id="ARBA00022989"/>
    </source>
</evidence>
<comment type="subcellular location">
    <subcellularLocation>
        <location evidence="1">Endomembrane system</location>
        <topology evidence="1">Multi-pass membrane protein</topology>
    </subcellularLocation>
</comment>
<name>A0ABT6XEM7_9GAMM</name>
<evidence type="ECO:0000256" key="5">
    <source>
        <dbReference type="ARBA" id="ARBA00022837"/>
    </source>
</evidence>
<evidence type="ECO:0000256" key="4">
    <source>
        <dbReference type="ARBA" id="ARBA00022692"/>
    </source>
</evidence>
<organism evidence="12 13">
    <name type="scientific">Lysobacter stagni</name>
    <dbReference type="NCBI Taxonomy" id="3045172"/>
    <lineage>
        <taxon>Bacteria</taxon>
        <taxon>Pseudomonadati</taxon>
        <taxon>Pseudomonadota</taxon>
        <taxon>Gammaproteobacteria</taxon>
        <taxon>Lysobacterales</taxon>
        <taxon>Lysobacteraceae</taxon>
        <taxon>Lysobacter</taxon>
    </lineage>
</organism>
<evidence type="ECO:0000256" key="7">
    <source>
        <dbReference type="ARBA" id="ARBA00023065"/>
    </source>
</evidence>
<feature type="transmembrane region" description="Helical" evidence="9">
    <location>
        <begin position="218"/>
        <end position="238"/>
    </location>
</feature>
<keyword evidence="13" id="KW-1185">Reference proteome</keyword>
<keyword evidence="2 9" id="KW-0813">Transport</keyword>
<dbReference type="Pfam" id="PF01699">
    <property type="entry name" value="Na_Ca_ex"/>
    <property type="match status" value="2"/>
</dbReference>
<dbReference type="EMBL" id="JASGBI010000001">
    <property type="protein sequence ID" value="MDI9238583.1"/>
    <property type="molecule type" value="Genomic_DNA"/>
</dbReference>
<dbReference type="InterPro" id="IPR004798">
    <property type="entry name" value="CAX-like"/>
</dbReference>
<dbReference type="PANTHER" id="PTHR31503:SF22">
    <property type="entry name" value="VACUOLAR CALCIUM ION TRANSPORTER"/>
    <property type="match status" value="1"/>
</dbReference>
<dbReference type="NCBIfam" id="TIGR00378">
    <property type="entry name" value="cax"/>
    <property type="match status" value="1"/>
</dbReference>
<evidence type="ECO:0000259" key="11">
    <source>
        <dbReference type="Pfam" id="PF01699"/>
    </source>
</evidence>
<dbReference type="Proteomes" id="UP001321580">
    <property type="component" value="Unassembled WGS sequence"/>
</dbReference>
<evidence type="ECO:0000256" key="9">
    <source>
        <dbReference type="RuleBase" id="RU365028"/>
    </source>
</evidence>
<feature type="transmembrane region" description="Helical" evidence="9">
    <location>
        <begin position="128"/>
        <end position="146"/>
    </location>
</feature>
<dbReference type="RefSeq" id="WP_283212036.1">
    <property type="nucleotide sequence ID" value="NZ_JASGBI010000001.1"/>
</dbReference>
<feature type="domain" description="Sodium/calcium exchanger membrane region" evidence="11">
    <location>
        <begin position="24"/>
        <end position="175"/>
    </location>
</feature>
<evidence type="ECO:0000256" key="2">
    <source>
        <dbReference type="ARBA" id="ARBA00022448"/>
    </source>
</evidence>
<comment type="caution">
    <text evidence="9">Lacks conserved residue(s) required for the propagation of feature annotation.</text>
</comment>
<evidence type="ECO:0000256" key="1">
    <source>
        <dbReference type="ARBA" id="ARBA00004127"/>
    </source>
</evidence>
<feature type="transmembrane region" description="Helical" evidence="9">
    <location>
        <begin position="284"/>
        <end position="307"/>
    </location>
</feature>
<feature type="region of interest" description="Disordered" evidence="10">
    <location>
        <begin position="185"/>
        <end position="208"/>
    </location>
</feature>
<evidence type="ECO:0000256" key="8">
    <source>
        <dbReference type="ARBA" id="ARBA00023136"/>
    </source>
</evidence>
<comment type="caution">
    <text evidence="12">The sequence shown here is derived from an EMBL/GenBank/DDBJ whole genome shotgun (WGS) entry which is preliminary data.</text>
</comment>
<feature type="transmembrane region" description="Helical" evidence="9">
    <location>
        <begin position="313"/>
        <end position="330"/>
    </location>
</feature>
<keyword evidence="6 9" id="KW-1133">Transmembrane helix</keyword>
<keyword evidence="7 9" id="KW-0406">Ion transport</keyword>
<accession>A0ABT6XEM7</accession>
<comment type="similarity">
    <text evidence="9">Belongs to the Ca(2+):cation antiporter (CaCA) (TC 2.A.19) family.</text>
</comment>
<keyword evidence="9" id="KW-0050">Antiport</keyword>
<feature type="transmembrane region" description="Helical" evidence="9">
    <location>
        <begin position="24"/>
        <end position="44"/>
    </location>
</feature>
<keyword evidence="8 9" id="KW-0472">Membrane</keyword>
<dbReference type="InterPro" id="IPR044880">
    <property type="entry name" value="NCX_ion-bd_dom_sf"/>
</dbReference>
<sequence>MMRWLLLLLPLAIALEHFMPGRPLLVFGVAAAGIVPLAAFMAQATGSLATRLGPALGGLLNATFGNAAELIIALAALRSGLHEMVKASIAGTIIGNILLVLGIAMVAGGARHGEQRYDARNARMQATMLTLAVISLIMPAAYEAIVPNSGPALDSISAWIAIALLLVYAASIAFTVAQSRAAKARRSNGGNGGNGDDHEDAGGHGHHGPQWSVGKATVVLAAVSIGIIWLSEILVGTVEPASQELGLSDAFTGVFVLAVVGGAAEQATAIVAARQNRMDLAMSIALGSGVQLALMVAPLLVLLSYVIGPHPMGLVFGPGLVLSILFAVLITGQVASDGRTDWLRGVQLIAVYLILGAVFFYVPDVS</sequence>
<feature type="transmembrane region" description="Helical" evidence="9">
    <location>
        <begin position="56"/>
        <end position="77"/>
    </location>
</feature>
<dbReference type="PANTHER" id="PTHR31503">
    <property type="entry name" value="VACUOLAR CALCIUM ION TRANSPORTER"/>
    <property type="match status" value="1"/>
</dbReference>
<dbReference type="InterPro" id="IPR004837">
    <property type="entry name" value="NaCa_Exmemb"/>
</dbReference>
<feature type="domain" description="Sodium/calcium exchanger membrane region" evidence="11">
    <location>
        <begin position="216"/>
        <end position="358"/>
    </location>
</feature>
<gene>
    <name evidence="12" type="primary">cax</name>
    <name evidence="12" type="ORF">QLQ15_06600</name>
</gene>
<dbReference type="InterPro" id="IPR004713">
    <property type="entry name" value="CaH_exchang"/>
</dbReference>
<reference evidence="12 13" key="1">
    <citation type="submission" date="2023-05" db="EMBL/GenBank/DDBJ databases">
        <title>Lysobacter sp. strain LF1 Genome sequencing and assembly.</title>
        <authorList>
            <person name="Jung Y."/>
        </authorList>
    </citation>
    <scope>NUCLEOTIDE SEQUENCE [LARGE SCALE GENOMIC DNA]</scope>
    <source>
        <strain evidence="12 13">LF1</strain>
    </source>
</reference>
<keyword evidence="4 9" id="KW-0812">Transmembrane</keyword>
<evidence type="ECO:0000256" key="10">
    <source>
        <dbReference type="SAM" id="MobiDB-lite"/>
    </source>
</evidence>
<dbReference type="Gene3D" id="1.20.1420.30">
    <property type="entry name" value="NCX, central ion-binding region"/>
    <property type="match status" value="2"/>
</dbReference>
<feature type="transmembrane region" description="Helical" evidence="9">
    <location>
        <begin position="89"/>
        <end position="107"/>
    </location>
</feature>
<evidence type="ECO:0000313" key="12">
    <source>
        <dbReference type="EMBL" id="MDI9238583.1"/>
    </source>
</evidence>
<evidence type="ECO:0000256" key="3">
    <source>
        <dbReference type="ARBA" id="ARBA00022568"/>
    </source>
</evidence>